<reference evidence="1 2" key="1">
    <citation type="submission" date="2012-04" db="EMBL/GenBank/DDBJ databases">
        <title>The Genome Sequence of Saprolegnia declina VS20.</title>
        <authorList>
            <consortium name="The Broad Institute Genome Sequencing Platform"/>
            <person name="Russ C."/>
            <person name="Nusbaum C."/>
            <person name="Tyler B."/>
            <person name="van West P."/>
            <person name="Dieguez-Uribeondo J."/>
            <person name="de Bruijn I."/>
            <person name="Tripathy S."/>
            <person name="Jiang R."/>
            <person name="Young S.K."/>
            <person name="Zeng Q."/>
            <person name="Gargeya S."/>
            <person name="Fitzgerald M."/>
            <person name="Haas B."/>
            <person name="Abouelleil A."/>
            <person name="Alvarado L."/>
            <person name="Arachchi H.M."/>
            <person name="Berlin A."/>
            <person name="Chapman S.B."/>
            <person name="Goldberg J."/>
            <person name="Griggs A."/>
            <person name="Gujja S."/>
            <person name="Hansen M."/>
            <person name="Howarth C."/>
            <person name="Imamovic A."/>
            <person name="Larimer J."/>
            <person name="McCowen C."/>
            <person name="Montmayeur A."/>
            <person name="Murphy C."/>
            <person name="Neiman D."/>
            <person name="Pearson M."/>
            <person name="Priest M."/>
            <person name="Roberts A."/>
            <person name="Saif S."/>
            <person name="Shea T."/>
            <person name="Sisk P."/>
            <person name="Sykes S."/>
            <person name="Wortman J."/>
            <person name="Nusbaum C."/>
            <person name="Birren B."/>
        </authorList>
    </citation>
    <scope>NUCLEOTIDE SEQUENCE [LARGE SCALE GENOMIC DNA]</scope>
    <source>
        <strain evidence="1 2">VS20</strain>
    </source>
</reference>
<dbReference type="GO" id="GO:0048471">
    <property type="term" value="C:perinuclear region of cytoplasm"/>
    <property type="evidence" value="ECO:0007669"/>
    <property type="project" value="TreeGrafter"/>
</dbReference>
<dbReference type="EMBL" id="JH767225">
    <property type="protein sequence ID" value="EQC26655.1"/>
    <property type="molecule type" value="Genomic_DNA"/>
</dbReference>
<dbReference type="Gene3D" id="3.80.10.10">
    <property type="entry name" value="Ribonuclease Inhibitor"/>
    <property type="match status" value="1"/>
</dbReference>
<dbReference type="GO" id="GO:0031267">
    <property type="term" value="F:small GTPase binding"/>
    <property type="evidence" value="ECO:0007669"/>
    <property type="project" value="TreeGrafter"/>
</dbReference>
<dbReference type="GeneID" id="19956220"/>
<dbReference type="Proteomes" id="UP000030762">
    <property type="component" value="Unassembled WGS sequence"/>
</dbReference>
<dbReference type="SUPFAM" id="SSF52047">
    <property type="entry name" value="RNI-like"/>
    <property type="match status" value="1"/>
</dbReference>
<dbReference type="GO" id="GO:0005096">
    <property type="term" value="F:GTPase activator activity"/>
    <property type="evidence" value="ECO:0007669"/>
    <property type="project" value="InterPro"/>
</dbReference>
<sequence>MGIGMYQSALSVFPSMADEEERKTKKGRATPPDGLLFPHVIEAVATSLDTRDGFAAFLDAVPRSLWTPALTAFVDVCSLAPSYVYSDWPHLMLTETADLPHEVLPMLVKTLPLRLCIDVECEIYEAAPLVQLVPSIGPALSYISLVFNDTIMVDGQGQTIANLLLEQCPCLRELLVDVAASRNNNHNADERVELSNLLAAVAHPRVEQLSVSLLDAHATPRLGHYLASWLSTAPTTGLSLRDVAHMDDDAAIAFCDALQANTTLTELSLHRVVNILGFRGRTLPPSLDRFEFDARFHNLDVNDATIEHLAIAVGATKLEHFGCSVFGRVAQCPAAAPMLAQLQSLEVHGLRADGVEALVAGLSTVPALISLVLGKSAMASEDAAVQLMDALATSCTHLTHLNLNEHGMRRDGVAAVLAATPRLPQLTSLDVSPSHDRMKLHELLCVLMELVAAGRHVQELSFQTIKSQNGRRATLVDSKEDKRAVLRALAMIQDVPFVVDRFPVDVEPHVVEALGATADRAERCTLNLYF</sequence>
<dbReference type="VEuPathDB" id="FungiDB:SDRG_15493"/>
<dbReference type="GO" id="GO:0005829">
    <property type="term" value="C:cytosol"/>
    <property type="evidence" value="ECO:0007669"/>
    <property type="project" value="TreeGrafter"/>
</dbReference>
<evidence type="ECO:0008006" key="3">
    <source>
        <dbReference type="Google" id="ProtNLM"/>
    </source>
</evidence>
<dbReference type="InterPro" id="IPR032675">
    <property type="entry name" value="LRR_dom_sf"/>
</dbReference>
<evidence type="ECO:0000313" key="1">
    <source>
        <dbReference type="EMBL" id="EQC26655.1"/>
    </source>
</evidence>
<dbReference type="RefSeq" id="XP_008619890.1">
    <property type="nucleotide sequence ID" value="XM_008621668.1"/>
</dbReference>
<dbReference type="AlphaFoldDB" id="T0PZX4"/>
<dbReference type="GO" id="GO:0005634">
    <property type="term" value="C:nucleus"/>
    <property type="evidence" value="ECO:0007669"/>
    <property type="project" value="TreeGrafter"/>
</dbReference>
<dbReference type="PANTHER" id="PTHR24113:SF15">
    <property type="entry name" value="NACHT DOMAIN-CONTAINING PROTEIN"/>
    <property type="match status" value="1"/>
</dbReference>
<evidence type="ECO:0000313" key="2">
    <source>
        <dbReference type="Proteomes" id="UP000030762"/>
    </source>
</evidence>
<organism evidence="1 2">
    <name type="scientific">Saprolegnia diclina (strain VS20)</name>
    <dbReference type="NCBI Taxonomy" id="1156394"/>
    <lineage>
        <taxon>Eukaryota</taxon>
        <taxon>Sar</taxon>
        <taxon>Stramenopiles</taxon>
        <taxon>Oomycota</taxon>
        <taxon>Saprolegniomycetes</taxon>
        <taxon>Saprolegniales</taxon>
        <taxon>Saprolegniaceae</taxon>
        <taxon>Saprolegnia</taxon>
    </lineage>
</organism>
<dbReference type="InterPro" id="IPR027038">
    <property type="entry name" value="RanGap"/>
</dbReference>
<dbReference type="GO" id="GO:0006913">
    <property type="term" value="P:nucleocytoplasmic transport"/>
    <property type="evidence" value="ECO:0007669"/>
    <property type="project" value="TreeGrafter"/>
</dbReference>
<name>T0PZX4_SAPDV</name>
<accession>T0PZX4</accession>
<proteinExistence type="predicted"/>
<protein>
    <recommendedName>
        <fullName evidence="3">F-box domain-containing protein</fullName>
    </recommendedName>
</protein>
<dbReference type="InParanoid" id="T0PZX4"/>
<dbReference type="PANTHER" id="PTHR24113">
    <property type="entry name" value="RAN GTPASE-ACTIVATING PROTEIN 1"/>
    <property type="match status" value="1"/>
</dbReference>
<dbReference type="OrthoDB" id="10387873at2759"/>
<gene>
    <name evidence="1" type="ORF">SDRG_15493</name>
</gene>
<keyword evidence="2" id="KW-1185">Reference proteome</keyword>